<name>A0AB74CWU5_9BURK</name>
<dbReference type="GO" id="GO:0019290">
    <property type="term" value="P:siderophore biosynthetic process"/>
    <property type="evidence" value="ECO:0007669"/>
    <property type="project" value="InterPro"/>
</dbReference>
<reference evidence="1 2" key="1">
    <citation type="submission" date="2018-08" db="EMBL/GenBank/DDBJ databases">
        <title>Comparative analysis of Burkholderia isolates from Puerto Rico.</title>
        <authorList>
            <person name="Hall C."/>
            <person name="Sahl J."/>
            <person name="Wagner D."/>
        </authorList>
    </citation>
    <scope>NUCLEOTIDE SEQUENCE [LARGE SCALE GENOMIC DNA]</scope>
    <source>
        <strain evidence="1 2">Bp8964</strain>
    </source>
</reference>
<dbReference type="InterPro" id="IPR023401">
    <property type="entry name" value="ODC_N"/>
</dbReference>
<evidence type="ECO:0000313" key="1">
    <source>
        <dbReference type="EMBL" id="RQP68451.1"/>
    </source>
</evidence>
<dbReference type="SUPFAM" id="SSF51735">
    <property type="entry name" value="NAD(P)-binding Rossmann-fold domains"/>
    <property type="match status" value="1"/>
</dbReference>
<dbReference type="NCBIfam" id="TIGR03944">
    <property type="entry name" value="dehyd_SbnB_fam"/>
    <property type="match status" value="1"/>
</dbReference>
<dbReference type="PANTHER" id="PTHR13812:SF19">
    <property type="entry name" value="KETIMINE REDUCTASE MU-CRYSTALLIN"/>
    <property type="match status" value="1"/>
</dbReference>
<dbReference type="InterPro" id="IPR003462">
    <property type="entry name" value="ODC_Mu_crystall"/>
</dbReference>
<protein>
    <submittedName>
        <fullName evidence="1">2,3-diaminopropionate biosynthesis protein SbnB</fullName>
    </submittedName>
</protein>
<dbReference type="Gene3D" id="3.40.50.720">
    <property type="entry name" value="NAD(P)-binding Rossmann-like Domain"/>
    <property type="match status" value="1"/>
</dbReference>
<dbReference type="GO" id="GO:0016639">
    <property type="term" value="F:oxidoreductase activity, acting on the CH-NH2 group of donors, NAD or NADP as acceptor"/>
    <property type="evidence" value="ECO:0007669"/>
    <property type="project" value="InterPro"/>
</dbReference>
<comment type="caution">
    <text evidence="1">The sequence shown here is derived from an EMBL/GenBank/DDBJ whole genome shotgun (WGS) entry which is preliminary data.</text>
</comment>
<evidence type="ECO:0000313" key="2">
    <source>
        <dbReference type="Proteomes" id="UP000273734"/>
    </source>
</evidence>
<accession>A0AB74CWU5</accession>
<proteinExistence type="predicted"/>
<gene>
    <name evidence="1" type="ORF">DF015_34035</name>
</gene>
<dbReference type="InterPro" id="IPR036291">
    <property type="entry name" value="NAD(P)-bd_dom_sf"/>
</dbReference>
<dbReference type="RefSeq" id="WP_095403290.1">
    <property type="nucleotide sequence ID" value="NZ_NQMX01000041.1"/>
</dbReference>
<dbReference type="Gene3D" id="3.30.1780.10">
    <property type="entry name" value="ornithine cyclodeaminase, domain 1"/>
    <property type="match status" value="1"/>
</dbReference>
<sequence length="356" mass="37927">MADTFSLDRASTPAGDDAGTDPFAFSIVAGDTVRDLIAASFPAVVDIVRDAYLAQADGIAHNPPSHFLRFADRPRDRIIALPADLGAEAGLAGIKWIASWPENVERAIPRASALLVLNRRDTGYPLCVMEASIISAARTAASAVLGLQRLGAGRLPPRPRIGVVGCGVIARYIVDMILAQGITPASIAAYDLSIDDAQRLLDHVGPHAAPEPASSVERLVRGSDVVVFATTAARPHVLEPGWFAHAPVVLNISLRDLAPDIILAADNVLDDIDHCLQADTSPHLAEQQVGHRRFVTGTIAEAIRGTLRFDPARPVIYSPFGMGVLDLAVGHHVYAAARRAGRVVNVPGFFAERARW</sequence>
<dbReference type="AlphaFoldDB" id="A0AB74CWU5"/>
<dbReference type="EMBL" id="QTNY01000042">
    <property type="protein sequence ID" value="RQP68451.1"/>
    <property type="molecule type" value="Genomic_DNA"/>
</dbReference>
<dbReference type="PANTHER" id="PTHR13812">
    <property type="entry name" value="KETIMINE REDUCTASE MU-CRYSTALLIN"/>
    <property type="match status" value="1"/>
</dbReference>
<dbReference type="Pfam" id="PF02423">
    <property type="entry name" value="OCD_Mu_crystall"/>
    <property type="match status" value="1"/>
</dbReference>
<organism evidence="1 2">
    <name type="scientific">Burkholderia ubonensis</name>
    <dbReference type="NCBI Taxonomy" id="101571"/>
    <lineage>
        <taxon>Bacteria</taxon>
        <taxon>Pseudomonadati</taxon>
        <taxon>Pseudomonadota</taxon>
        <taxon>Betaproteobacteria</taxon>
        <taxon>Burkholderiales</taxon>
        <taxon>Burkholderiaceae</taxon>
        <taxon>Burkholderia</taxon>
        <taxon>Burkholderia cepacia complex</taxon>
    </lineage>
</organism>
<dbReference type="InterPro" id="IPR023866">
    <property type="entry name" value="SbnB"/>
</dbReference>
<dbReference type="GO" id="GO:0005737">
    <property type="term" value="C:cytoplasm"/>
    <property type="evidence" value="ECO:0007669"/>
    <property type="project" value="TreeGrafter"/>
</dbReference>
<dbReference type="PIRSF" id="PIRSF001439">
    <property type="entry name" value="CryM"/>
    <property type="match status" value="1"/>
</dbReference>
<dbReference type="Proteomes" id="UP000273734">
    <property type="component" value="Unassembled WGS sequence"/>
</dbReference>